<evidence type="ECO:0000313" key="3">
    <source>
        <dbReference type="Proteomes" id="UP000708208"/>
    </source>
</evidence>
<organism evidence="2 3">
    <name type="scientific">Allacma fusca</name>
    <dbReference type="NCBI Taxonomy" id="39272"/>
    <lineage>
        <taxon>Eukaryota</taxon>
        <taxon>Metazoa</taxon>
        <taxon>Ecdysozoa</taxon>
        <taxon>Arthropoda</taxon>
        <taxon>Hexapoda</taxon>
        <taxon>Collembola</taxon>
        <taxon>Symphypleona</taxon>
        <taxon>Sminthuridae</taxon>
        <taxon>Allacma</taxon>
    </lineage>
</organism>
<dbReference type="EMBL" id="CAJVCH010571731">
    <property type="protein sequence ID" value="CAG7838380.1"/>
    <property type="molecule type" value="Genomic_DNA"/>
</dbReference>
<comment type="caution">
    <text evidence="2">The sequence shown here is derived from an EMBL/GenBank/DDBJ whole genome shotgun (WGS) entry which is preliminary data.</text>
</comment>
<sequence length="233" mass="26861">MKNLPTDVAKVKQQQEFRIKSKFGEEKPYECPFCANDLLQNNQELINQDVSLPEEKVQQLLLPRFIETNINFKTHVTIPPDEEKCPDLFQNIDEAKNDISPTQKIHVPTVNEPYTDEARSSQKFKKIKVRRLVLKPFKSIIRTSSEISKNDVTKLENSQNTSKIPVDIVHVVMADQRVRDNLGKRVEEHSCKNCGLIFSENKDLSWHYTQDHKLPAIMLLKLPISVGDIVVTE</sequence>
<dbReference type="AlphaFoldDB" id="A0A8J2PUY7"/>
<dbReference type="Proteomes" id="UP000708208">
    <property type="component" value="Unassembled WGS sequence"/>
</dbReference>
<dbReference type="PROSITE" id="PS00028">
    <property type="entry name" value="ZINC_FINGER_C2H2_1"/>
    <property type="match status" value="1"/>
</dbReference>
<keyword evidence="3" id="KW-1185">Reference proteome</keyword>
<name>A0A8J2PUY7_9HEXA</name>
<feature type="domain" description="C2H2-type" evidence="1">
    <location>
        <begin position="191"/>
        <end position="212"/>
    </location>
</feature>
<gene>
    <name evidence="2" type="ORF">AFUS01_LOCUS47357</name>
</gene>
<evidence type="ECO:0000313" key="2">
    <source>
        <dbReference type="EMBL" id="CAG7838380.1"/>
    </source>
</evidence>
<evidence type="ECO:0000259" key="1">
    <source>
        <dbReference type="PROSITE" id="PS00028"/>
    </source>
</evidence>
<reference evidence="2" key="1">
    <citation type="submission" date="2021-06" db="EMBL/GenBank/DDBJ databases">
        <authorList>
            <person name="Hodson N. C."/>
            <person name="Mongue J. A."/>
            <person name="Jaron S. K."/>
        </authorList>
    </citation>
    <scope>NUCLEOTIDE SEQUENCE</scope>
</reference>
<proteinExistence type="predicted"/>
<accession>A0A8J2PUY7</accession>
<dbReference type="InterPro" id="IPR013087">
    <property type="entry name" value="Znf_C2H2_type"/>
</dbReference>
<protein>
    <recommendedName>
        <fullName evidence="1">C2H2-type domain-containing protein</fullName>
    </recommendedName>
</protein>